<reference evidence="2" key="1">
    <citation type="submission" date="2011-04" db="EMBL/GenBank/DDBJ databases">
        <title>Evolution of plant cell wall degrading machinery underlies the functional diversity of forest fungi.</title>
        <authorList>
            <consortium name="US DOE Joint Genome Institute (JGI-PGF)"/>
            <person name="Eastwood D.C."/>
            <person name="Floudas D."/>
            <person name="Binder M."/>
            <person name="Majcherczyk A."/>
            <person name="Schneider P."/>
            <person name="Aerts A."/>
            <person name="Asiegbu F.O."/>
            <person name="Baker S.E."/>
            <person name="Barry K."/>
            <person name="Bendiksby M."/>
            <person name="Blumentritt M."/>
            <person name="Coutinho P.M."/>
            <person name="Cullen D."/>
            <person name="Cullen D."/>
            <person name="Gathman A."/>
            <person name="Goodell B."/>
            <person name="Henrissat B."/>
            <person name="Ihrmark K."/>
            <person name="Kauserud H."/>
            <person name="Kohler A."/>
            <person name="LaButti K."/>
            <person name="Lapidus A."/>
            <person name="Lavin J.L."/>
            <person name="Lee Y.-H."/>
            <person name="Lindquist E."/>
            <person name="Lilly W."/>
            <person name="Lucas S."/>
            <person name="Morin E."/>
            <person name="Murat C."/>
            <person name="Oguiza J.A."/>
            <person name="Park J."/>
            <person name="Pisabarro A.G."/>
            <person name="Riley R."/>
            <person name="Rosling A."/>
            <person name="Salamov A."/>
            <person name="Schmidt O."/>
            <person name="Schmutz J."/>
            <person name="Skrede I."/>
            <person name="Stenlid J."/>
            <person name="Wiebenga A."/>
            <person name="Xie X."/>
            <person name="Kues U."/>
            <person name="Hibbett D.S."/>
            <person name="Hoffmeister D."/>
            <person name="Hogberg N."/>
            <person name="Martin F."/>
            <person name="Grigoriev I.V."/>
            <person name="Watkinson S.C."/>
        </authorList>
    </citation>
    <scope>NUCLEOTIDE SEQUENCE</scope>
    <source>
        <strain evidence="2">S7.9</strain>
    </source>
</reference>
<dbReference type="EMBL" id="GL945428">
    <property type="protein sequence ID" value="EGO30551.1"/>
    <property type="molecule type" value="Genomic_DNA"/>
</dbReference>
<sequence length="69" mass="7973">MALLALLFHFESLSWKFIAASEVTFCLKYQLKRGHKQKPTSLNALQKEGLLIWPRVFDFPVATCTWCSL</sequence>
<dbReference type="KEGG" id="sla:SERLADRAFT_375766"/>
<protein>
    <recommendedName>
        <fullName evidence="3">Secreted protein</fullName>
    </recommendedName>
</protein>
<dbReference type="GeneID" id="18810605"/>
<accession>F8NE23</accession>
<evidence type="ECO:0008006" key="3">
    <source>
        <dbReference type="Google" id="ProtNLM"/>
    </source>
</evidence>
<gene>
    <name evidence="2" type="ORF">SERLADRAFT_375766</name>
</gene>
<feature type="signal peptide" evidence="1">
    <location>
        <begin position="1"/>
        <end position="20"/>
    </location>
</feature>
<dbReference type="RefSeq" id="XP_007312435.1">
    <property type="nucleotide sequence ID" value="XM_007312373.1"/>
</dbReference>
<organism>
    <name type="scientific">Serpula lacrymans var. lacrymans (strain S7.9)</name>
    <name type="common">Dry rot fungus</name>
    <dbReference type="NCBI Taxonomy" id="578457"/>
    <lineage>
        <taxon>Eukaryota</taxon>
        <taxon>Fungi</taxon>
        <taxon>Dikarya</taxon>
        <taxon>Basidiomycota</taxon>
        <taxon>Agaricomycotina</taxon>
        <taxon>Agaricomycetes</taxon>
        <taxon>Agaricomycetidae</taxon>
        <taxon>Boletales</taxon>
        <taxon>Coniophorineae</taxon>
        <taxon>Serpulaceae</taxon>
        <taxon>Serpula</taxon>
    </lineage>
</organism>
<evidence type="ECO:0000313" key="2">
    <source>
        <dbReference type="EMBL" id="EGO30551.1"/>
    </source>
</evidence>
<dbReference type="HOGENOM" id="CLU_2777473_0_0_1"/>
<dbReference type="AlphaFoldDB" id="F8NE23"/>
<proteinExistence type="predicted"/>
<keyword evidence="1" id="KW-0732">Signal</keyword>
<dbReference type="Proteomes" id="UP000008064">
    <property type="component" value="Unassembled WGS sequence"/>
</dbReference>
<feature type="chain" id="PRO_5003376030" description="Secreted protein" evidence="1">
    <location>
        <begin position="21"/>
        <end position="69"/>
    </location>
</feature>
<evidence type="ECO:0000256" key="1">
    <source>
        <dbReference type="SAM" id="SignalP"/>
    </source>
</evidence>
<name>F8NE23_SERL9</name>